<dbReference type="PANTHER" id="PTHR30189">
    <property type="entry name" value="LPS-ASSEMBLY PROTEIN"/>
    <property type="match status" value="1"/>
</dbReference>
<dbReference type="InterPro" id="IPR020889">
    <property type="entry name" value="LipoPS_assembly_LptD"/>
</dbReference>
<dbReference type="RefSeq" id="WP_331927696.1">
    <property type="nucleotide sequence ID" value="NZ_JBEPLU010000002.1"/>
</dbReference>
<comment type="caution">
    <text evidence="1">Lacks conserved residue(s) required for the propagation of feature annotation.</text>
</comment>
<comment type="subunit">
    <text evidence="1">Component of the lipopolysaccharide transport and assembly complex.</text>
</comment>
<proteinExistence type="inferred from homology"/>
<keyword evidence="1" id="KW-0732">Signal</keyword>
<evidence type="ECO:0000259" key="2">
    <source>
        <dbReference type="Pfam" id="PF04453"/>
    </source>
</evidence>
<dbReference type="InterPro" id="IPR050218">
    <property type="entry name" value="LptD"/>
</dbReference>
<keyword evidence="4" id="KW-1185">Reference proteome</keyword>
<dbReference type="InterPro" id="IPR007543">
    <property type="entry name" value="LptD_C"/>
</dbReference>
<gene>
    <name evidence="1" type="primary">lptD</name>
    <name evidence="3" type="ORF">ABID41_002500</name>
</gene>
<evidence type="ECO:0000256" key="1">
    <source>
        <dbReference type="HAMAP-Rule" id="MF_01411"/>
    </source>
</evidence>
<feature type="signal peptide" evidence="1">
    <location>
        <begin position="1"/>
        <end position="30"/>
    </location>
</feature>
<sequence length="771" mass="85462" precursor="true">MSLGRRSASAKRGLLAGVALMVLCGAAAHAQEATPPAAAAPSPDGMTPDQLYMEADLVIRNDKTKVTTARGSVEVRYQGRTLRADELVYDEPKAQMRARGHTVIINSDGTVQYADEVVLDDQMTAGVATGFAARLGANAKLAAASAVHRSATVNELNRAIYTPCEICAPDGTPKAPTWSIKADKVVQDKERQLVYYRNAVVKILGVPLFYSPIFWHPDPQAERKSGLLTPEVSLSDRRGASYEQPYLWVISPSADLTISPQINTEVNPFLNGHFRKRFYSGALDARFGYTYDKDFDGSGNRFGEATNRSYILAAGAFAINEKWRWGFTAERTSDDLLFDKYDLGGVYEQRGPYVADDRRLISQIYATREAQNSYFSAAAFSIQGLRPEDNDRTFPIVGPLIESRWEPIQEVAGGRLRVRGSAVVLTREQAPEAPELRLDGLDSRRATGELDWRTTYTTANGLRVAPFIQARLDAYSIDDNLVGFLSNASRSDTMTRALGVAGADISYPLFRRYNNFTAVIEPLVQIAVSPDVKQIELGRSLIGDVVYLNEDSLTFEFDETNLFRPNKLPGYDLYEDGLRANVGLRGSVLWDDGRRATLLVGRSFRSERNDIFTASSGLRDRSSDWIVATTAEPMPGLSFFGRARLDGDDLSLARAETGVNVSNSRWGYGYVRYLRDRSNPNAIDNNGKVENLDLGGEIYLTKNWGVTLYGNRDLVQSGWVIRDIGVVYRDDCTRVDFVYRREDTVLNRLGPSESFSIRLTLATLGEPIYGN</sequence>
<accession>A0ABV2EK87</accession>
<evidence type="ECO:0000313" key="4">
    <source>
        <dbReference type="Proteomes" id="UP001549110"/>
    </source>
</evidence>
<feature type="chain" id="PRO_5044920348" description="LPS-assembly protein LptD" evidence="1">
    <location>
        <begin position="31"/>
        <end position="771"/>
    </location>
</feature>
<keyword evidence="1" id="KW-0998">Cell outer membrane</keyword>
<evidence type="ECO:0000313" key="3">
    <source>
        <dbReference type="EMBL" id="MET3527382.1"/>
    </source>
</evidence>
<protein>
    <recommendedName>
        <fullName evidence="1">LPS-assembly protein LptD</fullName>
    </recommendedName>
</protein>
<comment type="subcellular location">
    <subcellularLocation>
        <location evidence="1">Cell outer membrane</location>
    </subcellularLocation>
</comment>
<dbReference type="Proteomes" id="UP001549110">
    <property type="component" value="Unassembled WGS sequence"/>
</dbReference>
<keyword evidence="1" id="KW-0472">Membrane</keyword>
<dbReference type="EMBL" id="JBEPLU010000002">
    <property type="protein sequence ID" value="MET3527382.1"/>
    <property type="molecule type" value="Genomic_DNA"/>
</dbReference>
<comment type="similarity">
    <text evidence="1">Belongs to the LptD family.</text>
</comment>
<name>A0ABV2EK87_9CAUL</name>
<comment type="function">
    <text evidence="1">Involved in the assembly of lipopolysaccharide (LPS) at the surface of the outer membrane.</text>
</comment>
<organism evidence="3 4">
    <name type="scientific">Phenylobacterium koreense</name>
    <dbReference type="NCBI Taxonomy" id="266125"/>
    <lineage>
        <taxon>Bacteria</taxon>
        <taxon>Pseudomonadati</taxon>
        <taxon>Pseudomonadota</taxon>
        <taxon>Alphaproteobacteria</taxon>
        <taxon>Caulobacterales</taxon>
        <taxon>Caulobacteraceae</taxon>
        <taxon>Phenylobacterium</taxon>
    </lineage>
</organism>
<feature type="domain" description="LptD C-terminal" evidence="2">
    <location>
        <begin position="306"/>
        <end position="704"/>
    </location>
</feature>
<dbReference type="HAMAP" id="MF_01411">
    <property type="entry name" value="LPS_assembly_LptD"/>
    <property type="match status" value="1"/>
</dbReference>
<dbReference type="PANTHER" id="PTHR30189:SF1">
    <property type="entry name" value="LPS-ASSEMBLY PROTEIN LPTD"/>
    <property type="match status" value="1"/>
</dbReference>
<comment type="caution">
    <text evidence="3">The sequence shown here is derived from an EMBL/GenBank/DDBJ whole genome shotgun (WGS) entry which is preliminary data.</text>
</comment>
<reference evidence="3 4" key="1">
    <citation type="submission" date="2024-06" db="EMBL/GenBank/DDBJ databases">
        <title>Genomic Encyclopedia of Type Strains, Phase IV (KMG-IV): sequencing the most valuable type-strain genomes for metagenomic binning, comparative biology and taxonomic classification.</title>
        <authorList>
            <person name="Goeker M."/>
        </authorList>
    </citation>
    <scope>NUCLEOTIDE SEQUENCE [LARGE SCALE GENOMIC DNA]</scope>
    <source>
        <strain evidence="3 4">DSM 17809</strain>
    </source>
</reference>
<dbReference type="Pfam" id="PF04453">
    <property type="entry name" value="LptD"/>
    <property type="match status" value="1"/>
</dbReference>